<evidence type="ECO:0000256" key="2">
    <source>
        <dbReference type="ARBA" id="ARBA00022777"/>
    </source>
</evidence>
<dbReference type="Gene3D" id="3.30.565.10">
    <property type="entry name" value="Histidine kinase-like ATPase, C-terminal domain"/>
    <property type="match status" value="1"/>
</dbReference>
<dbReference type="Proteomes" id="UP000185639">
    <property type="component" value="Unassembled WGS sequence"/>
</dbReference>
<dbReference type="GO" id="GO:0016301">
    <property type="term" value="F:kinase activity"/>
    <property type="evidence" value="ECO:0007669"/>
    <property type="project" value="UniProtKB-KW"/>
</dbReference>
<keyword evidence="4" id="KW-0812">Transmembrane</keyword>
<feature type="transmembrane region" description="Helical" evidence="4">
    <location>
        <begin position="295"/>
        <end position="316"/>
    </location>
</feature>
<proteinExistence type="predicted"/>
<organism evidence="5 6">
    <name type="scientific">Thalassolituus maritimus</name>
    <dbReference type="NCBI Taxonomy" id="484498"/>
    <lineage>
        <taxon>Bacteria</taxon>
        <taxon>Pseudomonadati</taxon>
        <taxon>Pseudomonadota</taxon>
        <taxon>Gammaproteobacteria</taxon>
        <taxon>Oceanospirillales</taxon>
        <taxon>Oceanospirillaceae</taxon>
        <taxon>Thalassolituus</taxon>
    </lineage>
</organism>
<feature type="transmembrane region" description="Helical" evidence="4">
    <location>
        <begin position="380"/>
        <end position="400"/>
    </location>
</feature>
<reference evidence="6" key="1">
    <citation type="submission" date="2017-01" db="EMBL/GenBank/DDBJ databases">
        <authorList>
            <person name="Varghese N."/>
            <person name="Submissions S."/>
        </authorList>
    </citation>
    <scope>NUCLEOTIDE SEQUENCE [LARGE SCALE GENOMIC DNA]</scope>
    <source>
        <strain evidence="6">DSM 24913</strain>
    </source>
</reference>
<feature type="transmembrane region" description="Helical" evidence="4">
    <location>
        <begin position="172"/>
        <end position="191"/>
    </location>
</feature>
<keyword evidence="4" id="KW-1133">Transmembrane helix</keyword>
<feature type="transmembrane region" description="Helical" evidence="4">
    <location>
        <begin position="262"/>
        <end position="283"/>
    </location>
</feature>
<name>A0A1N7K3Z5_9GAMM</name>
<feature type="transmembrane region" description="Helical" evidence="4">
    <location>
        <begin position="144"/>
        <end position="165"/>
    </location>
</feature>
<evidence type="ECO:0000313" key="6">
    <source>
        <dbReference type="Proteomes" id="UP000185639"/>
    </source>
</evidence>
<gene>
    <name evidence="5" type="ORF">SAMN05421686_102320</name>
</gene>
<keyword evidence="6" id="KW-1185">Reference proteome</keyword>
<evidence type="ECO:0000256" key="3">
    <source>
        <dbReference type="ARBA" id="ARBA00023012"/>
    </source>
</evidence>
<feature type="transmembrane region" description="Helical" evidence="4">
    <location>
        <begin position="353"/>
        <end position="374"/>
    </location>
</feature>
<evidence type="ECO:0000256" key="4">
    <source>
        <dbReference type="SAM" id="Phobius"/>
    </source>
</evidence>
<dbReference type="EMBL" id="FTOH01000002">
    <property type="protein sequence ID" value="SIS56323.1"/>
    <property type="molecule type" value="Genomic_DNA"/>
</dbReference>
<dbReference type="InterPro" id="IPR050482">
    <property type="entry name" value="Sensor_HK_TwoCompSys"/>
</dbReference>
<keyword evidence="1" id="KW-0808">Transferase</keyword>
<sequence length="716" mass="80174">MQSLNTRIFIGIAVPVLLALLVIGVALSIPRTGLEFVASDNHLVALIPNGNITDHGSDTSEYSAEEVLAFSTGAADQADYPGDVRLIIEEPDVLETHTEMRTLMHDIGVLTTALKQSRLTLHTELGSYPLQARDATITALPFSFWVQMCAGLAALIICILVWLPGDVSPGKYGFIISGFGYFFALISAGLYSSRELFIDESLFRALSLLNTFSSYLFMSGLALLFWNYPRVLLSPGLNTLLALFPLLLISLAAIPVHDHLAITIYLPFSLLLLIPLVGMVSQWRSNADNPKNRAVLRWILFMLVAITVPAILKLYAPIPQSVLLVSVVFIYAGIMIGITRHRMFDIERWSYRLWGWFLGGLTILMVDLLLASVVGLSQEASLVVAMGIVGWLYFPVRQWAWKRFFERKGNYLEEWLTLSVPELLRQRMDSNQTQQSELRLKNALSAVFRPLKLELSRDNARNGVFNRGTEMVVSGPDGQCIRLLHPAEGRHQFKAADLNIARMIVALDTLITDSLSARADGAREERQRIRQDLHDDLGAKLLRLLHRSQPDNKPLVREAINDLRILLYNTREQGEGLQQTLMRWHDEAITRCEDHGVHLNWQQSHSHARLSAGAIMQTGRALREAFSNAIRNMSHPDISVCVGQQEGYLILTVSNPFQPTSNAPEGAGEGEGMRNIHQRMEQIRGRATFRTHHDKSDTIWTVQLDIPIDVMPPEAS</sequence>
<dbReference type="GO" id="GO:0000160">
    <property type="term" value="P:phosphorelay signal transduction system"/>
    <property type="evidence" value="ECO:0007669"/>
    <property type="project" value="UniProtKB-KW"/>
</dbReference>
<evidence type="ECO:0000256" key="1">
    <source>
        <dbReference type="ARBA" id="ARBA00022679"/>
    </source>
</evidence>
<evidence type="ECO:0000313" key="5">
    <source>
        <dbReference type="EMBL" id="SIS56323.1"/>
    </source>
</evidence>
<dbReference type="STRING" id="484498.SAMN05421686_102320"/>
<feature type="transmembrane region" description="Helical" evidence="4">
    <location>
        <begin position="203"/>
        <end position="225"/>
    </location>
</feature>
<feature type="transmembrane region" description="Helical" evidence="4">
    <location>
        <begin position="237"/>
        <end position="256"/>
    </location>
</feature>
<dbReference type="AlphaFoldDB" id="A0A1N7K3Z5"/>
<dbReference type="InterPro" id="IPR036890">
    <property type="entry name" value="HATPase_C_sf"/>
</dbReference>
<feature type="transmembrane region" description="Helical" evidence="4">
    <location>
        <begin position="7"/>
        <end position="29"/>
    </location>
</feature>
<evidence type="ECO:0008006" key="7">
    <source>
        <dbReference type="Google" id="ProtNLM"/>
    </source>
</evidence>
<dbReference type="SUPFAM" id="SSF55874">
    <property type="entry name" value="ATPase domain of HSP90 chaperone/DNA topoisomerase II/histidine kinase"/>
    <property type="match status" value="1"/>
</dbReference>
<protein>
    <recommendedName>
        <fullName evidence="7">Signal transduction histidine kinase</fullName>
    </recommendedName>
</protein>
<accession>A0A1N7K3Z5</accession>
<dbReference type="PANTHER" id="PTHR24421">
    <property type="entry name" value="NITRATE/NITRITE SENSOR PROTEIN NARX-RELATED"/>
    <property type="match status" value="1"/>
</dbReference>
<keyword evidence="4" id="KW-0472">Membrane</keyword>
<feature type="transmembrane region" description="Helical" evidence="4">
    <location>
        <begin position="322"/>
        <end position="341"/>
    </location>
</feature>
<dbReference type="OrthoDB" id="9797605at2"/>
<keyword evidence="3" id="KW-0902">Two-component regulatory system</keyword>
<keyword evidence="2" id="KW-0418">Kinase</keyword>
<dbReference type="RefSeq" id="WP_076514448.1">
    <property type="nucleotide sequence ID" value="NZ_FTOH01000002.1"/>
</dbReference>